<evidence type="ECO:0000256" key="1">
    <source>
        <dbReference type="SAM" id="MobiDB-lite"/>
    </source>
</evidence>
<proteinExistence type="predicted"/>
<comment type="caution">
    <text evidence="2">The sequence shown here is derived from an EMBL/GenBank/DDBJ whole genome shotgun (WGS) entry which is preliminary data.</text>
</comment>
<accession>A0ABV9LKD6</accession>
<gene>
    <name evidence="2" type="ORF">ACFO3M_14435</name>
</gene>
<protein>
    <submittedName>
        <fullName evidence="2">Uncharacterized protein</fullName>
    </submittedName>
</protein>
<evidence type="ECO:0000313" key="2">
    <source>
        <dbReference type="EMBL" id="MFC4694594.1"/>
    </source>
</evidence>
<name>A0ABV9LKD6_9ACTN</name>
<organism evidence="2 3">
    <name type="scientific">Geodermatophilus arenarius</name>
    <dbReference type="NCBI Taxonomy" id="1137990"/>
    <lineage>
        <taxon>Bacteria</taxon>
        <taxon>Bacillati</taxon>
        <taxon>Actinomycetota</taxon>
        <taxon>Actinomycetes</taxon>
        <taxon>Geodermatophilales</taxon>
        <taxon>Geodermatophilaceae</taxon>
        <taxon>Geodermatophilus</taxon>
    </lineage>
</organism>
<evidence type="ECO:0000313" key="3">
    <source>
        <dbReference type="Proteomes" id="UP001596025"/>
    </source>
</evidence>
<keyword evidence="3" id="KW-1185">Reference proteome</keyword>
<feature type="region of interest" description="Disordered" evidence="1">
    <location>
        <begin position="118"/>
        <end position="140"/>
    </location>
</feature>
<reference evidence="3" key="1">
    <citation type="journal article" date="2019" name="Int. J. Syst. Evol. Microbiol.">
        <title>The Global Catalogue of Microorganisms (GCM) 10K type strain sequencing project: providing services to taxonomists for standard genome sequencing and annotation.</title>
        <authorList>
            <consortium name="The Broad Institute Genomics Platform"/>
            <consortium name="The Broad Institute Genome Sequencing Center for Infectious Disease"/>
            <person name="Wu L."/>
            <person name="Ma J."/>
        </authorList>
    </citation>
    <scope>NUCLEOTIDE SEQUENCE [LARGE SCALE GENOMIC DNA]</scope>
    <source>
        <strain evidence="3">CCUG 62763</strain>
    </source>
</reference>
<dbReference type="EMBL" id="JBHSGR010000015">
    <property type="protein sequence ID" value="MFC4694594.1"/>
    <property type="molecule type" value="Genomic_DNA"/>
</dbReference>
<dbReference type="Proteomes" id="UP001596025">
    <property type="component" value="Unassembled WGS sequence"/>
</dbReference>
<dbReference type="RefSeq" id="WP_387989916.1">
    <property type="nucleotide sequence ID" value="NZ_JBHSGR010000015.1"/>
</dbReference>
<sequence>MSESEDRPRDGGLVARSVEEFVAQLRGFTDRATRLAAGAVPSGLSLPRLPSPPGAMSAAQVRSIASSVRAQRQLVEGLVGQLQAFDEQLAVFERILEPLVEWSGTWARLEESFADVLRRSPSDRPADRPTGQEPPPAQSS</sequence>
<feature type="compositionally biased region" description="Basic and acidic residues" evidence="1">
    <location>
        <begin position="118"/>
        <end position="127"/>
    </location>
</feature>